<dbReference type="EMBL" id="OY731405">
    <property type="protein sequence ID" value="CAJ1971468.1"/>
    <property type="molecule type" value="Genomic_DNA"/>
</dbReference>
<organism evidence="2 3">
    <name type="scientific">Sphenostylis stenocarpa</name>
    <dbReference type="NCBI Taxonomy" id="92480"/>
    <lineage>
        <taxon>Eukaryota</taxon>
        <taxon>Viridiplantae</taxon>
        <taxon>Streptophyta</taxon>
        <taxon>Embryophyta</taxon>
        <taxon>Tracheophyta</taxon>
        <taxon>Spermatophyta</taxon>
        <taxon>Magnoliopsida</taxon>
        <taxon>eudicotyledons</taxon>
        <taxon>Gunneridae</taxon>
        <taxon>Pentapetalae</taxon>
        <taxon>rosids</taxon>
        <taxon>fabids</taxon>
        <taxon>Fabales</taxon>
        <taxon>Fabaceae</taxon>
        <taxon>Papilionoideae</taxon>
        <taxon>50 kb inversion clade</taxon>
        <taxon>NPAAA clade</taxon>
        <taxon>indigoferoid/millettioid clade</taxon>
        <taxon>Phaseoleae</taxon>
        <taxon>Sphenostylis</taxon>
    </lineage>
</organism>
<dbReference type="InterPro" id="IPR001611">
    <property type="entry name" value="Leu-rich_rpt"/>
</dbReference>
<dbReference type="InterPro" id="IPR032675">
    <property type="entry name" value="LRR_dom_sf"/>
</dbReference>
<evidence type="ECO:0000313" key="2">
    <source>
        <dbReference type="EMBL" id="CAJ1971468.1"/>
    </source>
</evidence>
<sequence length="292" mass="32616">MGLVLMFTIFGRLASVTGHIRAISSQTLEYLYLCNIKLQGNIPQSFFTLVNLTEICLSSNNFSGFFFTDGNYDFSRLERLYLSSMGLTEFPKLSGKVPNSIDLDLSNNKFNGTVPEWLHEMVSLQSLYLSQNLLIGGISSSICNASSMEFSTFLRANKLHGPIVNLETEHQFPSLIVFDISSNNFNGLPKAYIQNFEAMKNVIQEVENRLQEYIDIGNSTGIDSIIDHEIVSATLTTKAMSMTFNQIPINLVAIDLSSNKFEGEIPTVIRELNALKALNLSHTDSVVQYRNP</sequence>
<name>A0AA86VS29_9FABA</name>
<gene>
    <name evidence="2" type="ORF">AYBTSS11_LOCUS23469</name>
</gene>
<dbReference type="Pfam" id="PF13855">
    <property type="entry name" value="LRR_8"/>
    <property type="match status" value="1"/>
</dbReference>
<dbReference type="PANTHER" id="PTHR48065:SF5">
    <property type="entry name" value="RECEPTOR-LIKE PROTEIN CF-9 HOMOLOG"/>
    <property type="match status" value="1"/>
</dbReference>
<dbReference type="Proteomes" id="UP001189624">
    <property type="component" value="Chromosome 8"/>
</dbReference>
<dbReference type="Gramene" id="rna-AYBTSS11_LOCUS23469">
    <property type="protein sequence ID" value="CAJ1971468.1"/>
    <property type="gene ID" value="gene-AYBTSS11_LOCUS23469"/>
</dbReference>
<reference evidence="2" key="1">
    <citation type="submission" date="2023-10" db="EMBL/GenBank/DDBJ databases">
        <authorList>
            <person name="Domelevo Entfellner J.-B."/>
        </authorList>
    </citation>
    <scope>NUCLEOTIDE SEQUENCE</scope>
</reference>
<feature type="signal peptide" evidence="1">
    <location>
        <begin position="1"/>
        <end position="18"/>
    </location>
</feature>
<keyword evidence="1" id="KW-0732">Signal</keyword>
<dbReference type="AlphaFoldDB" id="A0AA86VS29"/>
<keyword evidence="3" id="KW-1185">Reference proteome</keyword>
<feature type="chain" id="PRO_5041661588" evidence="1">
    <location>
        <begin position="19"/>
        <end position="292"/>
    </location>
</feature>
<evidence type="ECO:0000313" key="3">
    <source>
        <dbReference type="Proteomes" id="UP001189624"/>
    </source>
</evidence>
<dbReference type="Gene3D" id="3.80.10.10">
    <property type="entry name" value="Ribonuclease Inhibitor"/>
    <property type="match status" value="1"/>
</dbReference>
<accession>A0AA86VS29</accession>
<dbReference type="SUPFAM" id="SSF52058">
    <property type="entry name" value="L domain-like"/>
    <property type="match status" value="1"/>
</dbReference>
<dbReference type="Pfam" id="PF00560">
    <property type="entry name" value="LRR_1"/>
    <property type="match status" value="1"/>
</dbReference>
<evidence type="ECO:0000256" key="1">
    <source>
        <dbReference type="SAM" id="SignalP"/>
    </source>
</evidence>
<dbReference type="PANTHER" id="PTHR48065">
    <property type="entry name" value="OS10G0469600 PROTEIN"/>
    <property type="match status" value="1"/>
</dbReference>
<protein>
    <submittedName>
        <fullName evidence="2">Uncharacterized protein</fullName>
    </submittedName>
</protein>
<proteinExistence type="predicted"/>